<feature type="compositionally biased region" description="Pro residues" evidence="1">
    <location>
        <begin position="30"/>
        <end position="46"/>
    </location>
</feature>
<name>A0A4P7SNL4_9CELL</name>
<proteinExistence type="predicted"/>
<protein>
    <submittedName>
        <fullName evidence="2">CAP domain-containing protein</fullName>
    </submittedName>
</protein>
<evidence type="ECO:0000313" key="3">
    <source>
        <dbReference type="Proteomes" id="UP000296469"/>
    </source>
</evidence>
<keyword evidence="3" id="KW-1185">Reference proteome</keyword>
<gene>
    <name evidence="2" type="ORF">E5225_14140</name>
</gene>
<dbReference type="RefSeq" id="WP_136225480.1">
    <property type="nucleotide sequence ID" value="NZ_CP039291.1"/>
</dbReference>
<feature type="compositionally biased region" description="Low complexity" evidence="1">
    <location>
        <begin position="256"/>
        <end position="282"/>
    </location>
</feature>
<sequence>MASAPTPAVPAPVAPLLPTQAGPVVSAPTPLVPHPTADPVPQPQQLPAPGRDADPARVGGLHHVPQQRPAADAARPHGARRATALVAVAAVLAAAGTVWTAEQDHRARASAEAAAAARVAAAVEARAPELAAPRAETALAGAAVAAGQRSAAAASARAAADHAVATLAAAPQAGDGPRGALQQAVDATSAVLGASAVSLTSMRATTAAIAAPEKTVVEAQAAWQAAEDARIAAERAAAEQAAAAAAAARASAGGSAARAPRAAAPRAAAARAPRGTTSAPAASGGGGAPAPAAGLPLAGSVVGAGDVGAALNAHRAANGLGALSIASSGARGEHAMQMAASDSIWHSGTRTGSPKARPEIVGRVSPASASRMIAAYAASGGHNAQMLGSYSTAYIGVVLHDGWMYTSITFG</sequence>
<organism evidence="2 3">
    <name type="scientific">Cellulomonas shaoxiangyii</name>
    <dbReference type="NCBI Taxonomy" id="2566013"/>
    <lineage>
        <taxon>Bacteria</taxon>
        <taxon>Bacillati</taxon>
        <taxon>Actinomycetota</taxon>
        <taxon>Actinomycetes</taxon>
        <taxon>Micrococcales</taxon>
        <taxon>Cellulomonadaceae</taxon>
        <taxon>Cellulomonas</taxon>
    </lineage>
</organism>
<dbReference type="EMBL" id="CP039291">
    <property type="protein sequence ID" value="QCB94524.1"/>
    <property type="molecule type" value="Genomic_DNA"/>
</dbReference>
<feature type="region of interest" description="Disordered" evidence="1">
    <location>
        <begin position="1"/>
        <end position="77"/>
    </location>
</feature>
<reference evidence="2 3" key="1">
    <citation type="submission" date="2019-04" db="EMBL/GenBank/DDBJ databases">
        <title>Isolation and identification of Cellulomonas shaoxiangyii sp. Nov. isolated from feces of the Tibetan antelopes (Pantholops hodgsonii) in the Qinghai-Tibet plateau of China.</title>
        <authorList>
            <person name="Tian Z."/>
        </authorList>
    </citation>
    <scope>NUCLEOTIDE SEQUENCE [LARGE SCALE GENOMIC DNA]</scope>
    <source>
        <strain evidence="2 3">Z28</strain>
    </source>
</reference>
<evidence type="ECO:0000313" key="2">
    <source>
        <dbReference type="EMBL" id="QCB94524.1"/>
    </source>
</evidence>
<dbReference type="Proteomes" id="UP000296469">
    <property type="component" value="Chromosome"/>
</dbReference>
<feature type="region of interest" description="Disordered" evidence="1">
    <location>
        <begin position="256"/>
        <end position="289"/>
    </location>
</feature>
<accession>A0A4P7SNL4</accession>
<dbReference type="KEGG" id="celz:E5225_14140"/>
<evidence type="ECO:0000256" key="1">
    <source>
        <dbReference type="SAM" id="MobiDB-lite"/>
    </source>
</evidence>
<dbReference type="AlphaFoldDB" id="A0A4P7SNL4"/>